<evidence type="ECO:0000259" key="2">
    <source>
        <dbReference type="Pfam" id="PF00296"/>
    </source>
</evidence>
<gene>
    <name evidence="3" type="ORF">C492_01279</name>
</gene>
<dbReference type="Proteomes" id="UP000011531">
    <property type="component" value="Unassembled WGS sequence"/>
</dbReference>
<dbReference type="InterPro" id="IPR011251">
    <property type="entry name" value="Luciferase-like_dom"/>
</dbReference>
<dbReference type="InterPro" id="IPR023909">
    <property type="entry name" value="F420_NP1902A"/>
</dbReference>
<evidence type="ECO:0000256" key="1">
    <source>
        <dbReference type="ARBA" id="ARBA00023002"/>
    </source>
</evidence>
<evidence type="ECO:0000313" key="3">
    <source>
        <dbReference type="EMBL" id="ELY66514.1"/>
    </source>
</evidence>
<dbReference type="Gene3D" id="3.20.20.30">
    <property type="entry name" value="Luciferase-like domain"/>
    <property type="match status" value="1"/>
</dbReference>
<keyword evidence="1" id="KW-0560">Oxidoreductase</keyword>
<reference evidence="3 4" key="1">
    <citation type="journal article" date="2014" name="PLoS Genet.">
        <title>Phylogenetically driven sequencing of extremely halophilic archaea reveals strategies for static and dynamic osmo-response.</title>
        <authorList>
            <person name="Becker E.A."/>
            <person name="Seitzer P.M."/>
            <person name="Tritt A."/>
            <person name="Larsen D."/>
            <person name="Krusor M."/>
            <person name="Yao A.I."/>
            <person name="Wu D."/>
            <person name="Madern D."/>
            <person name="Eisen J.A."/>
            <person name="Darling A.E."/>
            <person name="Facciotti M.T."/>
        </authorList>
    </citation>
    <scope>NUCLEOTIDE SEQUENCE [LARGE SCALE GENOMIC DNA]</scope>
    <source>
        <strain evidence="3 4">DSM 18795</strain>
    </source>
</reference>
<organism evidence="3 4">
    <name type="scientific">Natronococcus jeotgali DSM 18795</name>
    <dbReference type="NCBI Taxonomy" id="1227498"/>
    <lineage>
        <taxon>Archaea</taxon>
        <taxon>Methanobacteriati</taxon>
        <taxon>Methanobacteriota</taxon>
        <taxon>Stenosarchaea group</taxon>
        <taxon>Halobacteria</taxon>
        <taxon>Halobacteriales</taxon>
        <taxon>Natrialbaceae</taxon>
        <taxon>Natronococcus</taxon>
    </lineage>
</organism>
<dbReference type="EMBL" id="AOIA01000017">
    <property type="protein sequence ID" value="ELY66514.1"/>
    <property type="molecule type" value="Genomic_DNA"/>
</dbReference>
<dbReference type="CDD" id="cd01097">
    <property type="entry name" value="Tetrahydromethanopterin_reductase"/>
    <property type="match status" value="1"/>
</dbReference>
<dbReference type="AlphaFoldDB" id="L9XXH7"/>
<protein>
    <submittedName>
        <fullName evidence="3">Luciferase-like protein</fullName>
    </submittedName>
</protein>
<dbReference type="GO" id="GO:0016705">
    <property type="term" value="F:oxidoreductase activity, acting on paired donors, with incorporation or reduction of molecular oxygen"/>
    <property type="evidence" value="ECO:0007669"/>
    <property type="project" value="InterPro"/>
</dbReference>
<dbReference type="STRING" id="1227498.C492_01279"/>
<dbReference type="PATRIC" id="fig|1227498.3.peg.249"/>
<accession>L9XXH7</accession>
<dbReference type="InterPro" id="IPR036661">
    <property type="entry name" value="Luciferase-like_sf"/>
</dbReference>
<keyword evidence="4" id="KW-1185">Reference proteome</keyword>
<dbReference type="NCBIfam" id="TIGR04024">
    <property type="entry name" value="F420_NP1902A"/>
    <property type="match status" value="1"/>
</dbReference>
<evidence type="ECO:0000313" key="4">
    <source>
        <dbReference type="Proteomes" id="UP000011531"/>
    </source>
</evidence>
<comment type="caution">
    <text evidence="3">The sequence shown here is derived from an EMBL/GenBank/DDBJ whole genome shotgun (WGS) entry which is preliminary data.</text>
</comment>
<dbReference type="PANTHER" id="PTHR43244:SF1">
    <property type="entry name" value="5,10-METHYLENETETRAHYDROMETHANOPTERIN REDUCTASE"/>
    <property type="match status" value="1"/>
</dbReference>
<dbReference type="InterPro" id="IPR050564">
    <property type="entry name" value="F420-G6PD/mer"/>
</dbReference>
<dbReference type="PANTHER" id="PTHR43244">
    <property type="match status" value="1"/>
</dbReference>
<sequence length="395" mass="43297">MTDASVRVPAAGRNDALLARVPETNEPVRLEGDLRRTVKPIGDAVSGDRYAPRTTAEASGVNARLDLLVRLGDYDRPQDVADRAVRAEQLGFDRISTGETTGWNIVPALTLIADRTDELGISNDVISPFGRSPALLAQTALALHDASEGRYRIGLGPSSPAITERWHGESFDRPLRRTREAIEIVRGVYEDGTSAYEGEIFEIAGLNYERELPERPPPIDLATLGPKATEMAGRFGDGWAPQLFTGSGLEDRLEDLRRGAELADRDLDELRVSPIVRGIASDDRERARERARKTVAFMLGAYGPYYGDSVAEQGYPDVVADVREAWEDRDTDAMAARLPDEVLDELAPAGTPEEVREWVREYAAIDGVDAVRFGFVDGMTDAEKETTMEALAELA</sequence>
<feature type="domain" description="Luciferase-like" evidence="2">
    <location>
        <begin position="75"/>
        <end position="364"/>
    </location>
</feature>
<name>L9XXH7_9EURY</name>
<dbReference type="SUPFAM" id="SSF51679">
    <property type="entry name" value="Bacterial luciferase-like"/>
    <property type="match status" value="1"/>
</dbReference>
<dbReference type="Pfam" id="PF00296">
    <property type="entry name" value="Bac_luciferase"/>
    <property type="match status" value="1"/>
</dbReference>
<proteinExistence type="predicted"/>